<proteinExistence type="predicted"/>
<evidence type="ECO:0008006" key="5">
    <source>
        <dbReference type="Google" id="ProtNLM"/>
    </source>
</evidence>
<reference evidence="3 4" key="1">
    <citation type="submission" date="2016-10" db="EMBL/GenBank/DDBJ databases">
        <authorList>
            <person name="Varghese N."/>
            <person name="Submissions S."/>
        </authorList>
    </citation>
    <scope>NUCLEOTIDE SEQUENCE [LARGE SCALE GENOMIC DNA]</scope>
    <source>
        <strain evidence="3 4">YR512</strain>
    </source>
</reference>
<keyword evidence="1" id="KW-0175">Coiled coil</keyword>
<keyword evidence="2" id="KW-0732">Signal</keyword>
<evidence type="ECO:0000313" key="3">
    <source>
        <dbReference type="EMBL" id="SFK16888.1"/>
    </source>
</evidence>
<evidence type="ECO:0000313" key="4">
    <source>
        <dbReference type="Proteomes" id="UP000198841"/>
    </source>
</evidence>
<dbReference type="Pfam" id="PF06476">
    <property type="entry name" value="DUF1090"/>
    <property type="match status" value="1"/>
</dbReference>
<comment type="caution">
    <text evidence="3">The sequence shown here is derived from an EMBL/GenBank/DDBJ whole genome shotgun (WGS) entry which is preliminary data.</text>
</comment>
<dbReference type="Proteomes" id="UP000198841">
    <property type="component" value="Unassembled WGS sequence"/>
</dbReference>
<evidence type="ECO:0000256" key="1">
    <source>
        <dbReference type="SAM" id="Coils"/>
    </source>
</evidence>
<dbReference type="InterPro" id="IPR009468">
    <property type="entry name" value="DUF1090"/>
</dbReference>
<feature type="chain" id="PRO_5046921935" description="DUF1090 domain-containing protein" evidence="2">
    <location>
        <begin position="25"/>
        <end position="144"/>
    </location>
</feature>
<accession>A0A1I3XBC8</accession>
<dbReference type="RefSeq" id="WP_008104414.1">
    <property type="nucleotide sequence ID" value="NZ_FOSD01000005.1"/>
</dbReference>
<protein>
    <recommendedName>
        <fullName evidence="5">DUF1090 domain-containing protein</fullName>
    </recommendedName>
</protein>
<name>A0A1I3XBC8_9GAMM</name>
<feature type="coiled-coil region" evidence="1">
    <location>
        <begin position="71"/>
        <end position="142"/>
    </location>
</feature>
<dbReference type="EMBL" id="FOSD01000005">
    <property type="protein sequence ID" value="SFK16888.1"/>
    <property type="molecule type" value="Genomic_DNA"/>
</dbReference>
<organism evidence="3 4">
    <name type="scientific">Candidatus Pantoea symbiotica</name>
    <dbReference type="NCBI Taxonomy" id="1884370"/>
    <lineage>
        <taxon>Bacteria</taxon>
        <taxon>Pseudomonadati</taxon>
        <taxon>Pseudomonadota</taxon>
        <taxon>Gammaproteobacteria</taxon>
        <taxon>Enterobacterales</taxon>
        <taxon>Erwiniaceae</taxon>
        <taxon>Pantoea</taxon>
    </lineage>
</organism>
<feature type="signal peptide" evidence="2">
    <location>
        <begin position="1"/>
        <end position="24"/>
    </location>
</feature>
<sequence length="144" mass="16385">MKKLALILLALLSLSLFLSMKAKAAQDCGSRHAAISEELRYAEANNNPARIAGLRSALTELDAHCSRSSVISDTQRQLDKLSDKVASKQKSIREIEFDLQRARMDGDAKRIRKYQRRLEDKREELSEAKDELTRVRNEMAALRK</sequence>
<evidence type="ECO:0000256" key="2">
    <source>
        <dbReference type="SAM" id="SignalP"/>
    </source>
</evidence>
<gene>
    <name evidence="3" type="ORF">SAMN05518863_10520</name>
</gene>
<keyword evidence="4" id="KW-1185">Reference proteome</keyword>